<keyword evidence="2" id="KW-1185">Reference proteome</keyword>
<evidence type="ECO:0000313" key="1">
    <source>
        <dbReference type="EMBL" id="NEK56898.1"/>
    </source>
</evidence>
<dbReference type="Pfam" id="PF13830">
    <property type="entry name" value="DUF4192"/>
    <property type="match status" value="1"/>
</dbReference>
<gene>
    <name evidence="1" type="ORF">GCU56_03310</name>
</gene>
<dbReference type="AlphaFoldDB" id="A0A7K3VX32"/>
<organism evidence="1 2">
    <name type="scientific">Geodermatophilus sabuli</name>
    <dbReference type="NCBI Taxonomy" id="1564158"/>
    <lineage>
        <taxon>Bacteria</taxon>
        <taxon>Bacillati</taxon>
        <taxon>Actinomycetota</taxon>
        <taxon>Actinomycetes</taxon>
        <taxon>Geodermatophilales</taxon>
        <taxon>Geodermatophilaceae</taxon>
        <taxon>Geodermatophilus</taxon>
    </lineage>
</organism>
<reference evidence="1 2" key="1">
    <citation type="submission" date="2020-02" db="EMBL/GenBank/DDBJ databases">
        <title>Geodermatophilus sabuli CPCC 205279 I12A-02694.</title>
        <authorList>
            <person name="Jiang Z."/>
        </authorList>
    </citation>
    <scope>NUCLEOTIDE SEQUENCE [LARGE SCALE GENOMIC DNA]</scope>
    <source>
        <strain evidence="1 2">I12A-02694</strain>
    </source>
</reference>
<evidence type="ECO:0000313" key="2">
    <source>
        <dbReference type="Proteomes" id="UP000470246"/>
    </source>
</evidence>
<accession>A0A7K3VX32</accession>
<dbReference type="Proteomes" id="UP000470246">
    <property type="component" value="Unassembled WGS sequence"/>
</dbReference>
<protein>
    <submittedName>
        <fullName evidence="1">DUF4192 domain-containing protein</fullName>
    </submittedName>
</protein>
<dbReference type="RefSeq" id="WP_163480091.1">
    <property type="nucleotide sequence ID" value="NZ_JAAGWF010000004.1"/>
</dbReference>
<dbReference type="EMBL" id="JAAGWF010000004">
    <property type="protein sequence ID" value="NEK56898.1"/>
    <property type="molecule type" value="Genomic_DNA"/>
</dbReference>
<sequence length="362" mass="37317">MDEPLRAEVRIADPGEVAAALPHLIGFHPHESLLLVALGGPSGGRVGLPVRGDLPVRAAAPGVVEALVRSVATDDPAAVVVAVVSEAPDDCAPLPGQPPGEAVAGLPHRAVVHDAVVALAARDIPVRDALLVRRGRWWSYDCPHPCCAPDAGTPLPGGVTELAAASVAVGAVVERDRAALDRRIRRPDGAAMAAMEALVWRVGDRHARGALADPDAEAERSWATVRRVVARCRPGRAGVAPVPDRDVAGVLWALADVRVRDRALGLALGEDAAAAETLWTECTRRAPAPLDAAPATLLAVSAWLRGDGAMANVALERALDSRPTYTLAGLLAQGLATCLPPAALRDLIAATAADLDGSRSVG</sequence>
<proteinExistence type="predicted"/>
<dbReference type="InterPro" id="IPR025447">
    <property type="entry name" value="DUF4192"/>
</dbReference>
<name>A0A7K3VX32_9ACTN</name>
<comment type="caution">
    <text evidence="1">The sequence shown here is derived from an EMBL/GenBank/DDBJ whole genome shotgun (WGS) entry which is preliminary data.</text>
</comment>